<dbReference type="InterPro" id="IPR031330">
    <property type="entry name" value="Gly_Hdrlase_35_cat"/>
</dbReference>
<comment type="similarity">
    <text evidence="1">Belongs to the glycosyl hydrolase 35 family.</text>
</comment>
<evidence type="ECO:0000256" key="1">
    <source>
        <dbReference type="ARBA" id="ARBA00009809"/>
    </source>
</evidence>
<dbReference type="GO" id="GO:0004553">
    <property type="term" value="F:hydrolase activity, hydrolyzing O-glycosyl compounds"/>
    <property type="evidence" value="ECO:0007669"/>
    <property type="project" value="InterPro"/>
</dbReference>
<feature type="domain" description="Glycoside hydrolase 35 catalytic" evidence="4">
    <location>
        <begin position="1"/>
        <end position="246"/>
    </location>
</feature>
<dbReference type="InterPro" id="IPR017853">
    <property type="entry name" value="GH"/>
</dbReference>
<evidence type="ECO:0000313" key="7">
    <source>
        <dbReference type="EMBL" id="CAD7643931.1"/>
    </source>
</evidence>
<feature type="non-terminal residue" evidence="7">
    <location>
        <position position="479"/>
    </location>
</feature>
<dbReference type="InterPro" id="IPR008979">
    <property type="entry name" value="Galactose-bd-like_sf"/>
</dbReference>
<keyword evidence="3" id="KW-0326">Glycosidase</keyword>
<reference evidence="7" key="1">
    <citation type="submission" date="2020-11" db="EMBL/GenBank/DDBJ databases">
        <authorList>
            <person name="Tran Van P."/>
        </authorList>
    </citation>
    <scope>NUCLEOTIDE SEQUENCE</scope>
</reference>
<accession>A0A7R9QFK7</accession>
<dbReference type="PANTHER" id="PTHR23421">
    <property type="entry name" value="BETA-GALACTOSIDASE RELATED"/>
    <property type="match status" value="1"/>
</dbReference>
<dbReference type="SUPFAM" id="SSF49785">
    <property type="entry name" value="Galactose-binding domain-like"/>
    <property type="match status" value="1"/>
</dbReference>
<evidence type="ECO:0000259" key="5">
    <source>
        <dbReference type="Pfam" id="PF21317"/>
    </source>
</evidence>
<protein>
    <recommendedName>
        <fullName evidence="9">Beta-galactosidase</fullName>
    </recommendedName>
</protein>
<sequence length="479" mass="54665">FLQAVKDADLFVWFRIGPYIDAEWELGGFPAWLIRDPHMRLKTNYGPYLTAVEAYFKRVLALINEFQFQKGGPIIALQFENEFGGIRSAGDRQYFDLMRNTIINSGFKELLTNCDSQETPLTALKTIQKDVLETINFNSRSLKLLTELRQAQPNKPLYVSEFWPGWFDEWGGKHAYYSVKTFEQQVTDVIFNANSSINFYMFFGGTNFGFMNGGPNLVTSYDYNAPISESGNYTDKYWKTKELIEKFNKERSQPKLLIPKPPELIKPKAYGKVKVVDYLSLEDVLSKIKPIVTEKPTHMELLNLGPNYGQNYGFINYRLKNLQKFKHLKLTGGASDRAVILVDHNPVGLVDSTKDYELNVNDSQFANTTTHTLDIIVENTGRLKIGANMNIARKGLNGDVTIDGKIGSHFETFPIELKQQFVQQMNELKGKPFVEGIKSPSLYRLSLDIKESPSDTFVRLDGWTKGNVFVNGFNAGRYY</sequence>
<evidence type="ECO:0000256" key="3">
    <source>
        <dbReference type="ARBA" id="ARBA00023295"/>
    </source>
</evidence>
<dbReference type="Proteomes" id="UP000759131">
    <property type="component" value="Unassembled WGS sequence"/>
</dbReference>
<evidence type="ECO:0000259" key="4">
    <source>
        <dbReference type="Pfam" id="PF01301"/>
    </source>
</evidence>
<dbReference type="InterPro" id="IPR019801">
    <property type="entry name" value="Glyco_hydro_35_CS"/>
</dbReference>
<dbReference type="AlphaFoldDB" id="A0A7R9QFK7"/>
<feature type="domain" description="Beta-galactosidase 1-like first all-beta" evidence="5">
    <location>
        <begin position="309"/>
        <end position="415"/>
    </location>
</feature>
<dbReference type="Gene3D" id="3.20.20.80">
    <property type="entry name" value="Glycosidases"/>
    <property type="match status" value="1"/>
</dbReference>
<evidence type="ECO:0000313" key="8">
    <source>
        <dbReference type="Proteomes" id="UP000759131"/>
    </source>
</evidence>
<dbReference type="Pfam" id="PF21317">
    <property type="entry name" value="BetaGal_ABD_1"/>
    <property type="match status" value="1"/>
</dbReference>
<feature type="non-terminal residue" evidence="7">
    <location>
        <position position="1"/>
    </location>
</feature>
<evidence type="ECO:0000259" key="6">
    <source>
        <dbReference type="Pfam" id="PF21467"/>
    </source>
</evidence>
<dbReference type="EMBL" id="OC884825">
    <property type="protein sequence ID" value="CAD7643931.1"/>
    <property type="molecule type" value="Genomic_DNA"/>
</dbReference>
<dbReference type="Gene3D" id="2.60.120.260">
    <property type="entry name" value="Galactose-binding domain-like"/>
    <property type="match status" value="2"/>
</dbReference>
<feature type="domain" description="Beta-galactosidase galactose-binding" evidence="6">
    <location>
        <begin position="440"/>
        <end position="479"/>
    </location>
</feature>
<evidence type="ECO:0008006" key="9">
    <source>
        <dbReference type="Google" id="ProtNLM"/>
    </source>
</evidence>
<keyword evidence="2" id="KW-0378">Hydrolase</keyword>
<dbReference type="SUPFAM" id="SSF51445">
    <property type="entry name" value="(Trans)glycosidases"/>
    <property type="match status" value="1"/>
</dbReference>
<dbReference type="InterPro" id="IPR048912">
    <property type="entry name" value="BetaGal1-like_ABD1"/>
</dbReference>
<proteinExistence type="inferred from homology"/>
<dbReference type="OrthoDB" id="6411986at2759"/>
<dbReference type="GO" id="GO:0005975">
    <property type="term" value="P:carbohydrate metabolic process"/>
    <property type="evidence" value="ECO:0007669"/>
    <property type="project" value="InterPro"/>
</dbReference>
<dbReference type="PROSITE" id="PS01182">
    <property type="entry name" value="GLYCOSYL_HYDROL_F35"/>
    <property type="match status" value="1"/>
</dbReference>
<dbReference type="PRINTS" id="PR00742">
    <property type="entry name" value="GLHYDRLASE35"/>
</dbReference>
<gene>
    <name evidence="7" type="ORF">OSB1V03_LOCUS19827</name>
</gene>
<organism evidence="7">
    <name type="scientific">Medioppia subpectinata</name>
    <dbReference type="NCBI Taxonomy" id="1979941"/>
    <lineage>
        <taxon>Eukaryota</taxon>
        <taxon>Metazoa</taxon>
        <taxon>Ecdysozoa</taxon>
        <taxon>Arthropoda</taxon>
        <taxon>Chelicerata</taxon>
        <taxon>Arachnida</taxon>
        <taxon>Acari</taxon>
        <taxon>Acariformes</taxon>
        <taxon>Sarcoptiformes</taxon>
        <taxon>Oribatida</taxon>
        <taxon>Brachypylina</taxon>
        <taxon>Oppioidea</taxon>
        <taxon>Oppiidae</taxon>
        <taxon>Medioppia</taxon>
    </lineage>
</organism>
<dbReference type="InterPro" id="IPR001944">
    <property type="entry name" value="Glycoside_Hdrlase_35"/>
</dbReference>
<evidence type="ECO:0000256" key="2">
    <source>
        <dbReference type="ARBA" id="ARBA00022801"/>
    </source>
</evidence>
<name>A0A7R9QFK7_9ACAR</name>
<dbReference type="EMBL" id="CAJPIZ010030250">
    <property type="protein sequence ID" value="CAG2119880.1"/>
    <property type="molecule type" value="Genomic_DNA"/>
</dbReference>
<dbReference type="Pfam" id="PF01301">
    <property type="entry name" value="Glyco_hydro_35"/>
    <property type="match status" value="1"/>
</dbReference>
<dbReference type="InterPro" id="IPR048913">
    <property type="entry name" value="BetaGal_gal-bd"/>
</dbReference>
<keyword evidence="8" id="KW-1185">Reference proteome</keyword>
<dbReference type="Pfam" id="PF21467">
    <property type="entry name" value="BetaGal_gal-bd"/>
    <property type="match status" value="1"/>
</dbReference>